<name>A0ABN8MP23_9CNID</name>
<reference evidence="1 2" key="1">
    <citation type="submission" date="2022-05" db="EMBL/GenBank/DDBJ databases">
        <authorList>
            <consortium name="Genoscope - CEA"/>
            <person name="William W."/>
        </authorList>
    </citation>
    <scope>NUCLEOTIDE SEQUENCE [LARGE SCALE GENOMIC DNA]</scope>
</reference>
<dbReference type="Proteomes" id="UP001159405">
    <property type="component" value="Unassembled WGS sequence"/>
</dbReference>
<organism evidence="1 2">
    <name type="scientific">Porites lobata</name>
    <dbReference type="NCBI Taxonomy" id="104759"/>
    <lineage>
        <taxon>Eukaryota</taxon>
        <taxon>Metazoa</taxon>
        <taxon>Cnidaria</taxon>
        <taxon>Anthozoa</taxon>
        <taxon>Hexacorallia</taxon>
        <taxon>Scleractinia</taxon>
        <taxon>Fungiina</taxon>
        <taxon>Poritidae</taxon>
        <taxon>Porites</taxon>
    </lineage>
</organism>
<dbReference type="EMBL" id="CALNXK010000001">
    <property type="protein sequence ID" value="CAH3032706.1"/>
    <property type="molecule type" value="Genomic_DNA"/>
</dbReference>
<evidence type="ECO:0008006" key="3">
    <source>
        <dbReference type="Google" id="ProtNLM"/>
    </source>
</evidence>
<accession>A0ABN8MP23</accession>
<evidence type="ECO:0000313" key="2">
    <source>
        <dbReference type="Proteomes" id="UP001159405"/>
    </source>
</evidence>
<proteinExistence type="predicted"/>
<evidence type="ECO:0000313" key="1">
    <source>
        <dbReference type="EMBL" id="CAH3032706.1"/>
    </source>
</evidence>
<sequence length="72" mass="8370">MCHFGEKWVLSNNIPPSIWFRYADDTFTLFDNNDNAANQFPHYLNSCQANIISSVEFEENNAISFLDKLFFG</sequence>
<keyword evidence="2" id="KW-1185">Reference proteome</keyword>
<protein>
    <recommendedName>
        <fullName evidence="3">Reverse transcriptase</fullName>
    </recommendedName>
</protein>
<comment type="caution">
    <text evidence="1">The sequence shown here is derived from an EMBL/GenBank/DDBJ whole genome shotgun (WGS) entry which is preliminary data.</text>
</comment>
<gene>
    <name evidence="1" type="ORF">PLOB_00000223</name>
</gene>